<reference evidence="2 3" key="1">
    <citation type="submission" date="2018-08" db="EMBL/GenBank/DDBJ databases">
        <title>Genome and evolution of the arbuscular mycorrhizal fungus Diversispora epigaea (formerly Glomus versiforme) and its bacterial endosymbionts.</title>
        <authorList>
            <person name="Sun X."/>
            <person name="Fei Z."/>
            <person name="Harrison M."/>
        </authorList>
    </citation>
    <scope>NUCLEOTIDE SEQUENCE [LARGE SCALE GENOMIC DNA]</scope>
    <source>
        <strain evidence="2 3">IT104</strain>
    </source>
</reference>
<protein>
    <submittedName>
        <fullName evidence="2">Uncharacterized protein</fullName>
    </submittedName>
</protein>
<dbReference type="EMBL" id="PQFF01000074">
    <property type="protein sequence ID" value="RHZ84721.1"/>
    <property type="molecule type" value="Genomic_DNA"/>
</dbReference>
<organism evidence="2 3">
    <name type="scientific">Diversispora epigaea</name>
    <dbReference type="NCBI Taxonomy" id="1348612"/>
    <lineage>
        <taxon>Eukaryota</taxon>
        <taxon>Fungi</taxon>
        <taxon>Fungi incertae sedis</taxon>
        <taxon>Mucoromycota</taxon>
        <taxon>Glomeromycotina</taxon>
        <taxon>Glomeromycetes</taxon>
        <taxon>Diversisporales</taxon>
        <taxon>Diversisporaceae</taxon>
        <taxon>Diversispora</taxon>
    </lineage>
</organism>
<dbReference type="AlphaFoldDB" id="A0A397J9L0"/>
<evidence type="ECO:0000313" key="2">
    <source>
        <dbReference type="EMBL" id="RHZ84721.1"/>
    </source>
</evidence>
<evidence type="ECO:0000256" key="1">
    <source>
        <dbReference type="SAM" id="MobiDB-lite"/>
    </source>
</evidence>
<sequence>MQSELDLLRQENARPMARISELEQIAKDKNEFEVRIAVLEQITKLIKLEIEELKRAVKNIEKHNRSVTNDLNSPVYPTPLPNRDSSIHHGTDNSVTTTCSDELKTLEDKAVDDFVNSKYKETVMKNANVNLEILGRHEK</sequence>
<feature type="region of interest" description="Disordered" evidence="1">
    <location>
        <begin position="67"/>
        <end position="97"/>
    </location>
</feature>
<comment type="caution">
    <text evidence="2">The sequence shown here is derived from an EMBL/GenBank/DDBJ whole genome shotgun (WGS) entry which is preliminary data.</text>
</comment>
<dbReference type="OrthoDB" id="2441307at2759"/>
<accession>A0A397J9L0</accession>
<keyword evidence="3" id="KW-1185">Reference proteome</keyword>
<evidence type="ECO:0000313" key="3">
    <source>
        <dbReference type="Proteomes" id="UP000266861"/>
    </source>
</evidence>
<name>A0A397J9L0_9GLOM</name>
<dbReference type="Proteomes" id="UP000266861">
    <property type="component" value="Unassembled WGS sequence"/>
</dbReference>
<gene>
    <name evidence="2" type="ORF">Glove_78g171</name>
</gene>
<proteinExistence type="predicted"/>